<evidence type="ECO:0000256" key="1">
    <source>
        <dbReference type="SAM" id="Phobius"/>
    </source>
</evidence>
<dbReference type="Proteomes" id="UP000727993">
    <property type="component" value="Unassembled WGS sequence"/>
</dbReference>
<accession>A0A936NFV8</accession>
<evidence type="ECO:0000313" key="3">
    <source>
        <dbReference type="Proteomes" id="UP000727993"/>
    </source>
</evidence>
<keyword evidence="1" id="KW-1133">Transmembrane helix</keyword>
<evidence type="ECO:0000313" key="2">
    <source>
        <dbReference type="EMBL" id="MBK9298221.1"/>
    </source>
</evidence>
<keyword evidence="1" id="KW-0472">Membrane</keyword>
<name>A0A936NFV8_9ACTN</name>
<organism evidence="2 3">
    <name type="scientific">Candidatus Neomicrothrix subdominans</name>
    <dbReference type="NCBI Taxonomy" id="2954438"/>
    <lineage>
        <taxon>Bacteria</taxon>
        <taxon>Bacillati</taxon>
        <taxon>Actinomycetota</taxon>
        <taxon>Acidimicrobiia</taxon>
        <taxon>Acidimicrobiales</taxon>
        <taxon>Microthrixaceae</taxon>
        <taxon>Candidatus Neomicrothrix</taxon>
    </lineage>
</organism>
<gene>
    <name evidence="2" type="ORF">IPN02_15565</name>
</gene>
<dbReference type="EMBL" id="JADJZA010000008">
    <property type="protein sequence ID" value="MBK9298221.1"/>
    <property type="molecule type" value="Genomic_DNA"/>
</dbReference>
<proteinExistence type="predicted"/>
<comment type="caution">
    <text evidence="2">The sequence shown here is derived from an EMBL/GenBank/DDBJ whole genome shotgun (WGS) entry which is preliminary data.</text>
</comment>
<protein>
    <submittedName>
        <fullName evidence="2">Uncharacterized protein</fullName>
    </submittedName>
</protein>
<keyword evidence="1" id="KW-0812">Transmembrane</keyword>
<sequence length="79" mass="8623">MMELLPPVGWADVATKRDLDQQSDRLELLIRAEFAGVATEVSRVRADFEGALRRMQTAMLSALVSVAGILIALSIFGPH</sequence>
<dbReference type="AlphaFoldDB" id="A0A936NFV8"/>
<feature type="transmembrane region" description="Helical" evidence="1">
    <location>
        <begin position="58"/>
        <end position="77"/>
    </location>
</feature>
<reference evidence="2 3" key="1">
    <citation type="submission" date="2020-10" db="EMBL/GenBank/DDBJ databases">
        <title>Connecting structure to function with the recovery of over 1000 high-quality activated sludge metagenome-assembled genomes encoding full-length rRNA genes using long-read sequencing.</title>
        <authorList>
            <person name="Singleton C.M."/>
            <person name="Petriglieri F."/>
            <person name="Kristensen J.M."/>
            <person name="Kirkegaard R.H."/>
            <person name="Michaelsen T.Y."/>
            <person name="Andersen M.H."/>
            <person name="Karst S.M."/>
            <person name="Dueholm M.S."/>
            <person name="Nielsen P.H."/>
            <person name="Albertsen M."/>
        </authorList>
    </citation>
    <scope>NUCLEOTIDE SEQUENCE [LARGE SCALE GENOMIC DNA]</scope>
    <source>
        <strain evidence="2">Lyne_18-Q3-R50-59_MAXAC.006</strain>
    </source>
</reference>